<feature type="transmembrane region" description="Helical" evidence="13">
    <location>
        <begin position="21"/>
        <end position="38"/>
    </location>
</feature>
<comment type="subcellular location">
    <subcellularLocation>
        <location evidence="1">Membrane</location>
        <topology evidence="1">Multi-pass membrane protein</topology>
    </subcellularLocation>
</comment>
<proteinExistence type="inferred from homology"/>
<evidence type="ECO:0000256" key="3">
    <source>
        <dbReference type="ARBA" id="ARBA00022448"/>
    </source>
</evidence>
<dbReference type="RefSeq" id="WP_192554181.1">
    <property type="nucleotide sequence ID" value="NZ_JACZZA010000001.1"/>
</dbReference>
<accession>A0ABR9G5N2</accession>
<evidence type="ECO:0000256" key="8">
    <source>
        <dbReference type="ARBA" id="ARBA00022989"/>
    </source>
</evidence>
<protein>
    <submittedName>
        <fullName evidence="14">DUF1211 domain-containing protein</fullName>
    </submittedName>
</protein>
<feature type="transmembrane region" description="Helical" evidence="13">
    <location>
        <begin position="88"/>
        <end position="115"/>
    </location>
</feature>
<evidence type="ECO:0000256" key="1">
    <source>
        <dbReference type="ARBA" id="ARBA00004141"/>
    </source>
</evidence>
<evidence type="ECO:0000256" key="9">
    <source>
        <dbReference type="ARBA" id="ARBA00023065"/>
    </source>
</evidence>
<evidence type="ECO:0000256" key="4">
    <source>
        <dbReference type="ARBA" id="ARBA00022538"/>
    </source>
</evidence>
<dbReference type="EMBL" id="JACZZA010000001">
    <property type="protein sequence ID" value="MBE1159352.1"/>
    <property type="molecule type" value="Genomic_DNA"/>
</dbReference>
<feature type="transmembrane region" description="Helical" evidence="13">
    <location>
        <begin position="50"/>
        <end position="68"/>
    </location>
</feature>
<keyword evidence="9" id="KW-0406">Ion transport</keyword>
<feature type="transmembrane region" description="Helical" evidence="13">
    <location>
        <begin position="135"/>
        <end position="157"/>
    </location>
</feature>
<keyword evidence="5 13" id="KW-0812">Transmembrane</keyword>
<name>A0ABR9G5N2_9GAMM</name>
<keyword evidence="4" id="KW-0633">Potassium transport</keyword>
<keyword evidence="6" id="KW-0631">Potassium channel</keyword>
<evidence type="ECO:0000256" key="2">
    <source>
        <dbReference type="ARBA" id="ARBA00006920"/>
    </source>
</evidence>
<comment type="caution">
    <text evidence="14">The sequence shown here is derived from an EMBL/GenBank/DDBJ whole genome shotgun (WGS) entry which is preliminary data.</text>
</comment>
<reference evidence="14 15" key="1">
    <citation type="submission" date="2020-09" db="EMBL/GenBank/DDBJ databases">
        <title>Dyella sp. 7MK23 isolated from forest soil.</title>
        <authorList>
            <person name="Fu J."/>
        </authorList>
    </citation>
    <scope>NUCLEOTIDE SEQUENCE [LARGE SCALE GENOMIC DNA]</scope>
    <source>
        <strain evidence="14 15">7MK23</strain>
    </source>
</reference>
<keyword evidence="15" id="KW-1185">Reference proteome</keyword>
<keyword evidence="11" id="KW-0407">Ion channel</keyword>
<keyword evidence="7" id="KW-0630">Potassium</keyword>
<evidence type="ECO:0000256" key="12">
    <source>
        <dbReference type="ARBA" id="ARBA00034430"/>
    </source>
</evidence>
<evidence type="ECO:0000256" key="13">
    <source>
        <dbReference type="SAM" id="Phobius"/>
    </source>
</evidence>
<evidence type="ECO:0000313" key="14">
    <source>
        <dbReference type="EMBL" id="MBE1159352.1"/>
    </source>
</evidence>
<dbReference type="Proteomes" id="UP000651010">
    <property type="component" value="Unassembled WGS sequence"/>
</dbReference>
<keyword evidence="10 13" id="KW-0472">Membrane</keyword>
<evidence type="ECO:0000313" key="15">
    <source>
        <dbReference type="Proteomes" id="UP000651010"/>
    </source>
</evidence>
<evidence type="ECO:0000256" key="7">
    <source>
        <dbReference type="ARBA" id="ARBA00022958"/>
    </source>
</evidence>
<evidence type="ECO:0000256" key="11">
    <source>
        <dbReference type="ARBA" id="ARBA00023303"/>
    </source>
</evidence>
<organism evidence="14 15">
    <name type="scientific">Dyella acidiphila</name>
    <dbReference type="NCBI Taxonomy" id="2775866"/>
    <lineage>
        <taxon>Bacteria</taxon>
        <taxon>Pseudomonadati</taxon>
        <taxon>Pseudomonadota</taxon>
        <taxon>Gammaproteobacteria</taxon>
        <taxon>Lysobacterales</taxon>
        <taxon>Rhodanobacteraceae</taxon>
        <taxon>Dyella</taxon>
    </lineage>
</organism>
<sequence>MSEPDESAHVGRVEAHRLDGFIDAAFAFAVSVMAIAGAEVPHSLHDLMLALDRIPGFACSFATLMLFWHRHVRWRDRFRLHDSTSIRLSLMLVFFALIFVYPLDMLFQALFSTLYDAYTHTTLPNEPEIGSVRELKALFICYALAYACMAGCLALLYRHSLRHASSLSARQRIEARETYYVQIGSVSVALLSLLVTLLLPAVNNGLWDSLPGMAYVLLTPVYGFTGRWSRRALAQIA</sequence>
<gene>
    <name evidence="14" type="ORF">IGX34_03070</name>
</gene>
<feature type="transmembrane region" description="Helical" evidence="13">
    <location>
        <begin position="178"/>
        <end position="199"/>
    </location>
</feature>
<keyword evidence="8 13" id="KW-1133">Transmembrane helix</keyword>
<dbReference type="Pfam" id="PF06736">
    <property type="entry name" value="TMEM175"/>
    <property type="match status" value="1"/>
</dbReference>
<dbReference type="InterPro" id="IPR010617">
    <property type="entry name" value="TMEM175-like"/>
</dbReference>
<comment type="similarity">
    <text evidence="2">Belongs to the TMEM175 family.</text>
</comment>
<evidence type="ECO:0000256" key="5">
    <source>
        <dbReference type="ARBA" id="ARBA00022692"/>
    </source>
</evidence>
<evidence type="ECO:0000256" key="6">
    <source>
        <dbReference type="ARBA" id="ARBA00022826"/>
    </source>
</evidence>
<comment type="catalytic activity">
    <reaction evidence="12">
        <text>K(+)(in) = K(+)(out)</text>
        <dbReference type="Rhea" id="RHEA:29463"/>
        <dbReference type="ChEBI" id="CHEBI:29103"/>
    </reaction>
</comment>
<keyword evidence="3" id="KW-0813">Transport</keyword>
<evidence type="ECO:0000256" key="10">
    <source>
        <dbReference type="ARBA" id="ARBA00023136"/>
    </source>
</evidence>
<feature type="transmembrane region" description="Helical" evidence="13">
    <location>
        <begin position="205"/>
        <end position="225"/>
    </location>
</feature>